<keyword evidence="3 5" id="KW-0808">Transferase</keyword>
<protein>
    <submittedName>
        <fullName evidence="5">Thiol methyltransferase</fullName>
    </submittedName>
</protein>
<dbReference type="PROSITE" id="PS51585">
    <property type="entry name" value="SAM_MT_TPMT"/>
    <property type="match status" value="1"/>
</dbReference>
<dbReference type="EMBL" id="KZ821229">
    <property type="protein sequence ID" value="PYH45963.1"/>
    <property type="molecule type" value="Genomic_DNA"/>
</dbReference>
<evidence type="ECO:0000256" key="3">
    <source>
        <dbReference type="ARBA" id="ARBA00022679"/>
    </source>
</evidence>
<evidence type="ECO:0000313" key="5">
    <source>
        <dbReference type="EMBL" id="PYH45963.1"/>
    </source>
</evidence>
<dbReference type="GO" id="GO:0008757">
    <property type="term" value="F:S-adenosylmethionine-dependent methyltransferase activity"/>
    <property type="evidence" value="ECO:0007669"/>
    <property type="project" value="InterPro"/>
</dbReference>
<dbReference type="CDD" id="cd02440">
    <property type="entry name" value="AdoMet_MTases"/>
    <property type="match status" value="1"/>
</dbReference>
<name>A0A318ZNF1_9EURO</name>
<keyword evidence="4" id="KW-0949">S-adenosyl-L-methionine</keyword>
<evidence type="ECO:0000256" key="2">
    <source>
        <dbReference type="ARBA" id="ARBA00022603"/>
    </source>
</evidence>
<dbReference type="Pfam" id="PF05724">
    <property type="entry name" value="TPMT"/>
    <property type="match status" value="1"/>
</dbReference>
<sequence>MSSAEGLPCASSQTHLVRHFAEQPVELHTDRWSQLWDTDNSDLWDRGKPSPALVDLIEERRDLVSLVGPDGRKKKALVPGCGKGYDVVMLALHGYDVYGLEISSTGVSVARRYAENELANPQAYNWGASRVDCQPGQVEFIQGDFFKRDWEKPGLKFDLIYDYTFLCALHPTMRPQWAARMAELLIPGGQLVCLEFPLYKDPSLPGPPWGLKGVHWNLLAEGGDGIVHPEQNDKEPRPPNAKFTRTLYVKPARSYESGRGTDMLSLYTRTDTQ</sequence>
<dbReference type="PANTHER" id="PTHR32183:SF6">
    <property type="entry name" value="CYSTEINE SULFINATE DESULFINASE_CYSTEINE DESULFURASE AND RELATED ENZYMES"/>
    <property type="match status" value="1"/>
</dbReference>
<dbReference type="GeneID" id="37073031"/>
<keyword evidence="2 5" id="KW-0489">Methyltransferase</keyword>
<dbReference type="SUPFAM" id="SSF53335">
    <property type="entry name" value="S-adenosyl-L-methionine-dependent methyltransferases"/>
    <property type="match status" value="1"/>
</dbReference>
<dbReference type="STRING" id="1450539.A0A318ZNF1"/>
<accession>A0A318ZNF1</accession>
<dbReference type="RefSeq" id="XP_025431945.1">
    <property type="nucleotide sequence ID" value="XM_025571803.1"/>
</dbReference>
<organism evidence="5 6">
    <name type="scientific">Aspergillus saccharolyticus JOP 1030-1</name>
    <dbReference type="NCBI Taxonomy" id="1450539"/>
    <lineage>
        <taxon>Eukaryota</taxon>
        <taxon>Fungi</taxon>
        <taxon>Dikarya</taxon>
        <taxon>Ascomycota</taxon>
        <taxon>Pezizomycotina</taxon>
        <taxon>Eurotiomycetes</taxon>
        <taxon>Eurotiomycetidae</taxon>
        <taxon>Eurotiales</taxon>
        <taxon>Aspergillaceae</taxon>
        <taxon>Aspergillus</taxon>
        <taxon>Aspergillus subgen. Circumdati</taxon>
    </lineage>
</organism>
<dbReference type="PANTHER" id="PTHR32183">
    <property type="match status" value="1"/>
</dbReference>
<dbReference type="InterPro" id="IPR029063">
    <property type="entry name" value="SAM-dependent_MTases_sf"/>
</dbReference>
<keyword evidence="1" id="KW-0597">Phosphoprotein</keyword>
<dbReference type="Proteomes" id="UP000248349">
    <property type="component" value="Unassembled WGS sequence"/>
</dbReference>
<reference evidence="5 6" key="1">
    <citation type="submission" date="2016-12" db="EMBL/GenBank/DDBJ databases">
        <title>The genomes of Aspergillus section Nigri reveals drivers in fungal speciation.</title>
        <authorList>
            <consortium name="DOE Joint Genome Institute"/>
            <person name="Vesth T.C."/>
            <person name="Nybo J."/>
            <person name="Theobald S."/>
            <person name="Brandl J."/>
            <person name="Frisvad J.C."/>
            <person name="Nielsen K.F."/>
            <person name="Lyhne E.K."/>
            <person name="Kogle M.E."/>
            <person name="Kuo A."/>
            <person name="Riley R."/>
            <person name="Clum A."/>
            <person name="Nolan M."/>
            <person name="Lipzen A."/>
            <person name="Salamov A."/>
            <person name="Henrissat B."/>
            <person name="Wiebenga A."/>
            <person name="De Vries R.P."/>
            <person name="Grigoriev I.V."/>
            <person name="Mortensen U.H."/>
            <person name="Andersen M.R."/>
            <person name="Baker S.E."/>
        </authorList>
    </citation>
    <scope>NUCLEOTIDE SEQUENCE [LARGE SCALE GENOMIC DNA]</scope>
    <source>
        <strain evidence="5 6">JOP 1030-1</strain>
    </source>
</reference>
<proteinExistence type="predicted"/>
<evidence type="ECO:0000313" key="6">
    <source>
        <dbReference type="Proteomes" id="UP000248349"/>
    </source>
</evidence>
<dbReference type="Gene3D" id="3.40.50.150">
    <property type="entry name" value="Vaccinia Virus protein VP39"/>
    <property type="match status" value="1"/>
</dbReference>
<dbReference type="AlphaFoldDB" id="A0A318ZNF1"/>
<gene>
    <name evidence="5" type="ORF">BP01DRAFT_295093</name>
</gene>
<dbReference type="GO" id="GO:0032259">
    <property type="term" value="P:methylation"/>
    <property type="evidence" value="ECO:0007669"/>
    <property type="project" value="UniProtKB-KW"/>
</dbReference>
<dbReference type="InterPro" id="IPR008854">
    <property type="entry name" value="TPMT"/>
</dbReference>
<evidence type="ECO:0000256" key="1">
    <source>
        <dbReference type="ARBA" id="ARBA00022553"/>
    </source>
</evidence>
<evidence type="ECO:0000256" key="4">
    <source>
        <dbReference type="ARBA" id="ARBA00022691"/>
    </source>
</evidence>
<keyword evidence="6" id="KW-1185">Reference proteome</keyword>
<dbReference type="OrthoDB" id="276151at2759"/>